<dbReference type="EC" id="4.1.1.33" evidence="3 15"/>
<dbReference type="EMBL" id="JAWJWF010000045">
    <property type="protein sequence ID" value="KAK6626996.1"/>
    <property type="molecule type" value="Genomic_DNA"/>
</dbReference>
<organism evidence="19 20">
    <name type="scientific">Polyplax serrata</name>
    <name type="common">Common mouse louse</name>
    <dbReference type="NCBI Taxonomy" id="468196"/>
    <lineage>
        <taxon>Eukaryota</taxon>
        <taxon>Metazoa</taxon>
        <taxon>Ecdysozoa</taxon>
        <taxon>Arthropoda</taxon>
        <taxon>Hexapoda</taxon>
        <taxon>Insecta</taxon>
        <taxon>Pterygota</taxon>
        <taxon>Neoptera</taxon>
        <taxon>Paraneoptera</taxon>
        <taxon>Psocodea</taxon>
        <taxon>Troctomorpha</taxon>
        <taxon>Phthiraptera</taxon>
        <taxon>Anoplura</taxon>
        <taxon>Polyplacidae</taxon>
        <taxon>Polyplax</taxon>
    </lineage>
</organism>
<evidence type="ECO:0000256" key="7">
    <source>
        <dbReference type="ARBA" id="ARBA00022840"/>
    </source>
</evidence>
<keyword evidence="16" id="KW-0152">Cholesterol biosynthesis</keyword>
<dbReference type="InterPro" id="IPR029765">
    <property type="entry name" value="Mev_diP_decarb"/>
</dbReference>
<reference evidence="19 20" key="1">
    <citation type="submission" date="2023-09" db="EMBL/GenBank/DDBJ databases">
        <title>Genomes of two closely related lineages of the louse Polyplax serrata with different host specificities.</title>
        <authorList>
            <person name="Martinu J."/>
            <person name="Tarabai H."/>
            <person name="Stefka J."/>
            <person name="Hypsa V."/>
        </authorList>
    </citation>
    <scope>NUCLEOTIDE SEQUENCE [LARGE SCALE GENOMIC DNA]</scope>
    <source>
        <strain evidence="19">98ZLc_SE</strain>
    </source>
</reference>
<keyword evidence="12 16" id="KW-0753">Steroid metabolism</keyword>
<dbReference type="InterPro" id="IPR014721">
    <property type="entry name" value="Ribsml_uS5_D2-typ_fold_subgr"/>
</dbReference>
<evidence type="ECO:0000256" key="5">
    <source>
        <dbReference type="ARBA" id="ARBA00022516"/>
    </source>
</evidence>
<dbReference type="PANTHER" id="PTHR10977:SF3">
    <property type="entry name" value="DIPHOSPHOMEVALONATE DECARBOXYLASE"/>
    <property type="match status" value="1"/>
</dbReference>
<evidence type="ECO:0000256" key="2">
    <source>
        <dbReference type="ARBA" id="ARBA00008831"/>
    </source>
</evidence>
<dbReference type="InterPro" id="IPR020568">
    <property type="entry name" value="Ribosomal_Su5_D2-typ_SF"/>
</dbReference>
<evidence type="ECO:0000256" key="3">
    <source>
        <dbReference type="ARBA" id="ARBA00012296"/>
    </source>
</evidence>
<comment type="catalytic activity">
    <reaction evidence="14 15 16">
        <text>(R)-5-diphosphomevalonate + ATP = isopentenyl diphosphate + ADP + phosphate + CO2</text>
        <dbReference type="Rhea" id="RHEA:23732"/>
        <dbReference type="ChEBI" id="CHEBI:16526"/>
        <dbReference type="ChEBI" id="CHEBI:30616"/>
        <dbReference type="ChEBI" id="CHEBI:43474"/>
        <dbReference type="ChEBI" id="CHEBI:57557"/>
        <dbReference type="ChEBI" id="CHEBI:128769"/>
        <dbReference type="ChEBI" id="CHEBI:456216"/>
        <dbReference type="EC" id="4.1.1.33"/>
    </reaction>
</comment>
<dbReference type="Gene3D" id="3.30.230.10">
    <property type="match status" value="1"/>
</dbReference>
<evidence type="ECO:0000256" key="13">
    <source>
        <dbReference type="ARBA" id="ARBA00023239"/>
    </source>
</evidence>
<gene>
    <name evidence="19" type="ORF">RUM44_009473</name>
</gene>
<evidence type="ECO:0000256" key="12">
    <source>
        <dbReference type="ARBA" id="ARBA00023221"/>
    </source>
</evidence>
<comment type="similarity">
    <text evidence="2 15 16">Belongs to the diphosphomevalonate decarboxylase family.</text>
</comment>
<evidence type="ECO:0000256" key="8">
    <source>
        <dbReference type="ARBA" id="ARBA00022955"/>
    </source>
</evidence>
<evidence type="ECO:0000313" key="19">
    <source>
        <dbReference type="EMBL" id="KAK6626996.1"/>
    </source>
</evidence>
<dbReference type="NCBIfam" id="TIGR01240">
    <property type="entry name" value="mevDPdecarb"/>
    <property type="match status" value="1"/>
</dbReference>
<dbReference type="Proteomes" id="UP001359485">
    <property type="component" value="Unassembled WGS sequence"/>
</dbReference>
<evidence type="ECO:0000256" key="16">
    <source>
        <dbReference type="RuleBase" id="RU363086"/>
    </source>
</evidence>
<dbReference type="InterPro" id="IPR005935">
    <property type="entry name" value="Mev_decarb"/>
</dbReference>
<sequence>MEIVTCVAPVNIAAIKYWGKRDEDLILPLNDSISLTINSKFMRAKTTIAASPKFEKDKIWLNGREESILNPRLETCLKEIRMRAEKSSNPQAKAMKGWKVHICSENNFPTAAGLASSSAGYACLVYALARLFRLEGEDLSVIARRGSGSACRSIHGGFVIWNKGTNNDGSDSFAEQIAPASHWKDMRILILVVNSDRKSVGSSKAMQRSVKTSDFLKNFKIDDRVAALRDSILKKDFERFAELTMRDSNRLHSVCLDTYPPVQYLTDTSHFIMQLVHHINDFFGKAKVAYTFDAGPNACLFLLEDTVKMVLSLINYFLPPKLEKGDESYMKGEKIQPEEAPKTLLESIPLRPRAAGSLESIIYVDVGGGPEVLPEGEHLLNDIGFPLSIS</sequence>
<keyword evidence="20" id="KW-1185">Reference proteome</keyword>
<evidence type="ECO:0000313" key="20">
    <source>
        <dbReference type="Proteomes" id="UP001359485"/>
    </source>
</evidence>
<evidence type="ECO:0000256" key="4">
    <source>
        <dbReference type="ARBA" id="ARBA00019335"/>
    </source>
</evidence>
<evidence type="ECO:0000259" key="18">
    <source>
        <dbReference type="Pfam" id="PF22700"/>
    </source>
</evidence>
<feature type="domain" description="Diphosphomevalonate decarboxylase-like N-terminal" evidence="18">
    <location>
        <begin position="8"/>
        <end position="174"/>
    </location>
</feature>
<evidence type="ECO:0000256" key="9">
    <source>
        <dbReference type="ARBA" id="ARBA00023011"/>
    </source>
</evidence>
<dbReference type="InterPro" id="IPR036554">
    <property type="entry name" value="GHMP_kinase_C_sf"/>
</dbReference>
<comment type="pathway">
    <text evidence="16">Steroid biosynthesis; cholesterol biosynthesis.</text>
</comment>
<name>A0ABR1ASV9_POLSC</name>
<dbReference type="SUPFAM" id="SSF55060">
    <property type="entry name" value="GHMP Kinase, C-terminal domain"/>
    <property type="match status" value="1"/>
</dbReference>
<evidence type="ECO:0000256" key="6">
    <source>
        <dbReference type="ARBA" id="ARBA00022741"/>
    </source>
</evidence>
<dbReference type="PIRSF" id="PIRSF015950">
    <property type="entry name" value="Mev_P_decrbx"/>
    <property type="match status" value="1"/>
</dbReference>
<keyword evidence="10 15" id="KW-0443">Lipid metabolism</keyword>
<comment type="function">
    <text evidence="1 16">Catalyzes the ATP dependent decarboxylation of (R)-5-diphosphomevalonate to form isopentenyl diphosphate (IPP). Functions in the mevalonate (MVA) pathway leading to isopentenyl diphosphate (IPP), a key precursor for the biosynthesis of isoprenoids and sterol synthesis.</text>
</comment>
<accession>A0ABR1ASV9</accession>
<comment type="caution">
    <text evidence="19">The sequence shown here is derived from an EMBL/GenBank/DDBJ whole genome shotgun (WGS) entry which is preliminary data.</text>
</comment>
<evidence type="ECO:0000256" key="11">
    <source>
        <dbReference type="ARBA" id="ARBA00023166"/>
    </source>
</evidence>
<keyword evidence="5 16" id="KW-0444">Lipid biosynthesis</keyword>
<keyword evidence="8 16" id="KW-0752">Steroid biosynthesis</keyword>
<keyword evidence="16" id="KW-0153">Cholesterol metabolism</keyword>
<dbReference type="Gene3D" id="3.30.70.890">
    <property type="entry name" value="GHMP kinase, C-terminal domain"/>
    <property type="match status" value="1"/>
</dbReference>
<evidence type="ECO:0000259" key="17">
    <source>
        <dbReference type="Pfam" id="PF18376"/>
    </source>
</evidence>
<dbReference type="SUPFAM" id="SSF54211">
    <property type="entry name" value="Ribosomal protein S5 domain 2-like"/>
    <property type="match status" value="1"/>
</dbReference>
<feature type="domain" description="Mvd1 C-terminal" evidence="17">
    <location>
        <begin position="188"/>
        <end position="373"/>
    </location>
</feature>
<evidence type="ECO:0000256" key="14">
    <source>
        <dbReference type="ARBA" id="ARBA00048154"/>
    </source>
</evidence>
<dbReference type="Pfam" id="PF18376">
    <property type="entry name" value="MDD_C"/>
    <property type="match status" value="1"/>
</dbReference>
<evidence type="ECO:0000256" key="10">
    <source>
        <dbReference type="ARBA" id="ARBA00023098"/>
    </source>
</evidence>
<protein>
    <recommendedName>
        <fullName evidence="4 15">Diphosphomevalonate decarboxylase</fullName>
        <ecNumber evidence="3 15">4.1.1.33</ecNumber>
    </recommendedName>
</protein>
<keyword evidence="7 15" id="KW-0067">ATP-binding</keyword>
<keyword evidence="6 15" id="KW-0547">Nucleotide-binding</keyword>
<evidence type="ECO:0000256" key="15">
    <source>
        <dbReference type="PIRNR" id="PIRNR015950"/>
    </source>
</evidence>
<dbReference type="InterPro" id="IPR053859">
    <property type="entry name" value="MVD-like_N"/>
</dbReference>
<keyword evidence="13 15" id="KW-0456">Lyase</keyword>
<keyword evidence="11 16" id="KW-1207">Sterol metabolism</keyword>
<dbReference type="InterPro" id="IPR041431">
    <property type="entry name" value="Mvd1_C"/>
</dbReference>
<keyword evidence="9 16" id="KW-0756">Sterol biosynthesis</keyword>
<dbReference type="Pfam" id="PF22700">
    <property type="entry name" value="MVD-like_N"/>
    <property type="match status" value="1"/>
</dbReference>
<proteinExistence type="inferred from homology"/>
<evidence type="ECO:0000256" key="1">
    <source>
        <dbReference type="ARBA" id="ARBA00003812"/>
    </source>
</evidence>
<dbReference type="PANTHER" id="PTHR10977">
    <property type="entry name" value="DIPHOSPHOMEVALONATE DECARBOXYLASE"/>
    <property type="match status" value="1"/>
</dbReference>